<dbReference type="InterPro" id="IPR007148">
    <property type="entry name" value="SSU_processome_Utp12"/>
</dbReference>
<evidence type="ECO:0000256" key="3">
    <source>
        <dbReference type="ARBA" id="ARBA00010694"/>
    </source>
</evidence>
<keyword evidence="9 11" id="KW-0472">Membrane</keyword>
<dbReference type="PROSITE" id="PS50294">
    <property type="entry name" value="WD_REPEATS_REGION"/>
    <property type="match status" value="3"/>
</dbReference>
<evidence type="ECO:0000256" key="9">
    <source>
        <dbReference type="ARBA" id="ARBA00023136"/>
    </source>
</evidence>
<evidence type="ECO:0000313" key="14">
    <source>
        <dbReference type="EMBL" id="VDK82602.1"/>
    </source>
</evidence>
<dbReference type="GO" id="GO:0055085">
    <property type="term" value="P:transmembrane transport"/>
    <property type="evidence" value="ECO:0007669"/>
    <property type="project" value="InterPro"/>
</dbReference>
<dbReference type="EMBL" id="UYRX01000466">
    <property type="protein sequence ID" value="VDK82602.1"/>
    <property type="molecule type" value="Genomic_DNA"/>
</dbReference>
<dbReference type="PANTHER" id="PTHR19858:SF0">
    <property type="entry name" value="PERIODIC TRYPTOPHAN PROTEIN 2 HOMOLOG"/>
    <property type="match status" value="1"/>
</dbReference>
<evidence type="ECO:0000256" key="6">
    <source>
        <dbReference type="ARBA" id="ARBA00022692"/>
    </source>
</evidence>
<name>A0A3P6T3T6_LITSI</name>
<dbReference type="GO" id="GO:0000028">
    <property type="term" value="P:ribosomal small subunit assembly"/>
    <property type="evidence" value="ECO:0007669"/>
    <property type="project" value="TreeGrafter"/>
</dbReference>
<accession>A0A3P6T3T6</accession>
<sequence>MKVCETADNYKKLGDEVCVNEASWKQVANLIFCASGTILCYLWFGIIQESIIKGKYGSEGKERFTCTQALVFVQCTVNAMFAYVLKGKKKDNVPLRIYAVASTSYLFAMITNNRALQYIPYPTQVLGKSCKPIPIMVFGFLFSNKRYHLKKCCCVLMIVFGVGLFLYKEKAGTTNGKSFSLGFGELLLLLSLAMDGTTGAVQDKIRQQYKANAHVMMYYMNLFSSLYLLICVILTGELFDFMVFLQAYPKVVTELFALAAASALGQFFIFKTVTEFSPLTCSIITTTRKLFTMLGSVILFGNTLTQKQSLATVVVFTGLILDAIQRRSILCSVILIDAAEGSCSSLSQFSSLIGTVYRNGKVTFSTDGNSVISPVGNKITVFDLKNNQANTIAIESNLNIKLVAVHPSGTHAFLVNEAGQAQYVNLITQTVLYRHNFRARVSDVKFSMDGKRLAACRGGDVQVFLVAGIENFRLNPFMLLHTHKITSEKAKNVEWSYDDKLLVVGSEDKQMRVVSAVDSLKNLFVHALAAHKAEVVGSHFCHDSYDLISIDKRGLVNHWTCALKKGDLVEGFHSKNTSDDVKKMWYEKTKRHFMMEHLDNAHGVDLITSTYHPLTSLLITAFSNGAFLLHEAPSFNLIYSLRVSETRISSVAVNKSGDWIAIACGKGTEGQLVVWEWQSETYVMKQQSHSQSITTVAYSPDGSQIATGAEDGKVKVWCCRSSFCIVTFTEHSSGVTSVCWTSDGKAVLSSSLDGTVRAHDLVRYRNFRTLVCPDKTQLGCLAVDSAAEFVMASSNEMLNIYVWSLENGKLLDVLSGHSAPVASISVNGTHLASVSWDKTLRIWNIVESSVAESIDLLYEGLDVAYSPGGEILAVLCLDSSISFFESQTSTELGTIDTALDVDAARRATDLIKKKTSEKSRTFTCICFSADGSLLLAAGQSNYICLYSVAERFIVKKLKLTTNHSLDGVKMDINRRNFSEFGNMMLIDASDSEEEADGKKRIKLPGTRHSDLSERCFRPEMRVEDINFSPAGRSFAVCSTEGVAVFSLDHRNLFNPFELGVEVTPVSVKNALKEEEYSTALKMALQLNQAEMIENVLLSTPVAQVDIATRSLSVAYAEKLLKWLAENINGSVEKHVHFWQLWLKSLLMEYGYQIKLNRSANLASLTALQQRLSDYANQVTKLVDQNRYTLDYLVVARQIKRDQ</sequence>
<dbReference type="GO" id="GO:0016020">
    <property type="term" value="C:membrane"/>
    <property type="evidence" value="ECO:0007669"/>
    <property type="project" value="UniProtKB-SubCell"/>
</dbReference>
<dbReference type="PROSITE" id="PS00678">
    <property type="entry name" value="WD_REPEATS_1"/>
    <property type="match status" value="1"/>
</dbReference>
<feature type="transmembrane region" description="Helical" evidence="11">
    <location>
        <begin position="67"/>
        <end position="85"/>
    </location>
</feature>
<dbReference type="SUPFAM" id="SSF103481">
    <property type="entry name" value="Multidrug resistance efflux transporter EmrE"/>
    <property type="match status" value="2"/>
</dbReference>
<evidence type="ECO:0000259" key="13">
    <source>
        <dbReference type="Pfam" id="PF10647"/>
    </source>
</evidence>
<keyword evidence="7" id="KW-0677">Repeat</keyword>
<dbReference type="InterPro" id="IPR019775">
    <property type="entry name" value="WD40_repeat_CS"/>
</dbReference>
<keyword evidence="15" id="KW-1185">Reference proteome</keyword>
<dbReference type="Pfam" id="PF08449">
    <property type="entry name" value="UAA"/>
    <property type="match status" value="1"/>
</dbReference>
<keyword evidence="4" id="KW-0813">Transport</keyword>
<dbReference type="InterPro" id="IPR013657">
    <property type="entry name" value="SCL35B1-4/HUT1"/>
</dbReference>
<feature type="repeat" description="WD" evidence="10">
    <location>
        <begin position="686"/>
        <end position="717"/>
    </location>
</feature>
<evidence type="ECO:0000256" key="2">
    <source>
        <dbReference type="ARBA" id="ARBA00010226"/>
    </source>
</evidence>
<comment type="similarity">
    <text evidence="2">Belongs to the WD repeat PWP2 family.</text>
</comment>
<dbReference type="SUPFAM" id="SSF50978">
    <property type="entry name" value="WD40 repeat-like"/>
    <property type="match status" value="2"/>
</dbReference>
<dbReference type="InterPro" id="IPR027145">
    <property type="entry name" value="PWP2"/>
</dbReference>
<evidence type="ECO:0000256" key="1">
    <source>
        <dbReference type="ARBA" id="ARBA00004141"/>
    </source>
</evidence>
<feature type="transmembrane region" description="Helical" evidence="11">
    <location>
        <begin position="148"/>
        <end position="167"/>
    </location>
</feature>
<evidence type="ECO:0000256" key="10">
    <source>
        <dbReference type="PROSITE-ProRule" id="PRU00221"/>
    </source>
</evidence>
<keyword evidence="6 11" id="KW-0812">Transmembrane</keyword>
<feature type="transmembrane region" description="Helical" evidence="11">
    <location>
        <begin position="179"/>
        <end position="198"/>
    </location>
</feature>
<keyword evidence="5 10" id="KW-0853">WD repeat</keyword>
<feature type="domain" description="Lipoprotein LpqB C-terminal" evidence="13">
    <location>
        <begin position="413"/>
        <end position="514"/>
    </location>
</feature>
<dbReference type="GO" id="GO:0000462">
    <property type="term" value="P:maturation of SSU-rRNA from tricistronic rRNA transcript (SSU-rRNA, 5.8S rRNA, LSU-rRNA)"/>
    <property type="evidence" value="ECO:0007669"/>
    <property type="project" value="TreeGrafter"/>
</dbReference>
<dbReference type="AlphaFoldDB" id="A0A3P6T3T6"/>
<dbReference type="STRING" id="42156.A0A3P6T3T6"/>
<feature type="transmembrane region" description="Helical" evidence="11">
    <location>
        <begin position="97"/>
        <end position="116"/>
    </location>
</feature>
<dbReference type="PROSITE" id="PS50082">
    <property type="entry name" value="WD_REPEATS_2"/>
    <property type="match status" value="3"/>
</dbReference>
<dbReference type="OrthoDB" id="3142434at2759"/>
<feature type="domain" description="Small-subunit processome Utp12" evidence="12">
    <location>
        <begin position="1087"/>
        <end position="1192"/>
    </location>
</feature>
<feature type="transmembrane region" description="Helical" evidence="11">
    <location>
        <begin position="218"/>
        <end position="239"/>
    </location>
</feature>
<evidence type="ECO:0000256" key="11">
    <source>
        <dbReference type="SAM" id="Phobius"/>
    </source>
</evidence>
<feature type="transmembrane region" description="Helical" evidence="11">
    <location>
        <begin position="27"/>
        <end position="47"/>
    </location>
</feature>
<evidence type="ECO:0000259" key="12">
    <source>
        <dbReference type="Pfam" id="PF04003"/>
    </source>
</evidence>
<evidence type="ECO:0000256" key="4">
    <source>
        <dbReference type="ARBA" id="ARBA00022448"/>
    </source>
</evidence>
<evidence type="ECO:0000313" key="15">
    <source>
        <dbReference type="Proteomes" id="UP000277928"/>
    </source>
</evidence>
<organism evidence="14 15">
    <name type="scientific">Litomosoides sigmodontis</name>
    <name type="common">Filarial nematode worm</name>
    <dbReference type="NCBI Taxonomy" id="42156"/>
    <lineage>
        <taxon>Eukaryota</taxon>
        <taxon>Metazoa</taxon>
        <taxon>Ecdysozoa</taxon>
        <taxon>Nematoda</taxon>
        <taxon>Chromadorea</taxon>
        <taxon>Rhabditida</taxon>
        <taxon>Spirurina</taxon>
        <taxon>Spiruromorpha</taxon>
        <taxon>Filarioidea</taxon>
        <taxon>Onchocercidae</taxon>
        <taxon>Litomosoides</taxon>
    </lineage>
</organism>
<dbReference type="GO" id="GO:0032040">
    <property type="term" value="C:small-subunit processome"/>
    <property type="evidence" value="ECO:0007669"/>
    <property type="project" value="TreeGrafter"/>
</dbReference>
<dbReference type="SMART" id="SM00320">
    <property type="entry name" value="WD40"/>
    <property type="match status" value="10"/>
</dbReference>
<comment type="subcellular location">
    <subcellularLocation>
        <location evidence="1">Membrane</location>
        <topology evidence="1">Multi-pass membrane protein</topology>
    </subcellularLocation>
</comment>
<feature type="repeat" description="WD" evidence="10">
    <location>
        <begin position="728"/>
        <end position="769"/>
    </location>
</feature>
<dbReference type="GO" id="GO:0012505">
    <property type="term" value="C:endomembrane system"/>
    <property type="evidence" value="ECO:0007669"/>
    <property type="project" value="UniProtKB-ARBA"/>
</dbReference>
<feature type="transmembrane region" description="Helical" evidence="11">
    <location>
        <begin position="251"/>
        <end position="270"/>
    </location>
</feature>
<dbReference type="Pfam" id="PF04003">
    <property type="entry name" value="Utp12"/>
    <property type="match status" value="1"/>
</dbReference>
<gene>
    <name evidence="14" type="ORF">NLS_LOCUS5834</name>
</gene>
<keyword evidence="8 11" id="KW-1133">Transmembrane helix</keyword>
<protein>
    <submittedName>
        <fullName evidence="14">Uncharacterized protein</fullName>
    </submittedName>
</protein>
<dbReference type="PANTHER" id="PTHR19858">
    <property type="entry name" value="WD40 REPEAT PROTEIN"/>
    <property type="match status" value="1"/>
</dbReference>
<dbReference type="OMA" id="VYEWQSE"/>
<dbReference type="InterPro" id="IPR015943">
    <property type="entry name" value="WD40/YVTN_repeat-like_dom_sf"/>
</dbReference>
<evidence type="ECO:0000256" key="5">
    <source>
        <dbReference type="ARBA" id="ARBA00022574"/>
    </source>
</evidence>
<dbReference type="Gene3D" id="2.130.10.10">
    <property type="entry name" value="YVTN repeat-like/Quinoprotein amine dehydrogenase"/>
    <property type="match status" value="3"/>
</dbReference>
<dbReference type="SUPFAM" id="SSF117289">
    <property type="entry name" value="Nucleoporin domain"/>
    <property type="match status" value="1"/>
</dbReference>
<feature type="repeat" description="WD" evidence="10">
    <location>
        <begin position="814"/>
        <end position="853"/>
    </location>
</feature>
<dbReference type="Pfam" id="PF10647">
    <property type="entry name" value="Gmad1"/>
    <property type="match status" value="1"/>
</dbReference>
<dbReference type="InterPro" id="IPR037185">
    <property type="entry name" value="EmrE-like"/>
</dbReference>
<dbReference type="InterPro" id="IPR036322">
    <property type="entry name" value="WD40_repeat_dom_sf"/>
</dbReference>
<dbReference type="InterPro" id="IPR018910">
    <property type="entry name" value="LpqB_C"/>
</dbReference>
<dbReference type="InterPro" id="IPR001680">
    <property type="entry name" value="WD40_rpt"/>
</dbReference>
<proteinExistence type="inferred from homology"/>
<dbReference type="Proteomes" id="UP000277928">
    <property type="component" value="Unassembled WGS sequence"/>
</dbReference>
<evidence type="ECO:0000256" key="7">
    <source>
        <dbReference type="ARBA" id="ARBA00022737"/>
    </source>
</evidence>
<dbReference type="GO" id="GO:0034388">
    <property type="term" value="C:Pwp2p-containing subcomplex of 90S preribosome"/>
    <property type="evidence" value="ECO:0007669"/>
    <property type="project" value="TreeGrafter"/>
</dbReference>
<evidence type="ECO:0000256" key="8">
    <source>
        <dbReference type="ARBA" id="ARBA00022989"/>
    </source>
</evidence>
<reference evidence="14 15" key="1">
    <citation type="submission" date="2018-08" db="EMBL/GenBank/DDBJ databases">
        <authorList>
            <person name="Laetsch R D."/>
            <person name="Stevens L."/>
            <person name="Kumar S."/>
            <person name="Blaxter L. M."/>
        </authorList>
    </citation>
    <scope>NUCLEOTIDE SEQUENCE [LARGE SCALE GENOMIC DNA]</scope>
</reference>
<dbReference type="Pfam" id="PF00400">
    <property type="entry name" value="WD40"/>
    <property type="match status" value="4"/>
</dbReference>
<comment type="similarity">
    <text evidence="3">Belongs to the nucleotide-sugar transporter family. SLC35B subfamily.</text>
</comment>
<dbReference type="CDD" id="cd00200">
    <property type="entry name" value="WD40"/>
    <property type="match status" value="1"/>
</dbReference>